<organism evidence="1">
    <name type="scientific">marine sediment metagenome</name>
    <dbReference type="NCBI Taxonomy" id="412755"/>
    <lineage>
        <taxon>unclassified sequences</taxon>
        <taxon>metagenomes</taxon>
        <taxon>ecological metagenomes</taxon>
    </lineage>
</organism>
<feature type="non-terminal residue" evidence="1">
    <location>
        <position position="1"/>
    </location>
</feature>
<protein>
    <recommendedName>
        <fullName evidence="2">Outer membrane lipoprotein BamD-like domain-containing protein</fullName>
    </recommendedName>
</protein>
<proteinExistence type="predicted"/>
<dbReference type="AlphaFoldDB" id="X1L480"/>
<gene>
    <name evidence="1" type="ORF">S06H3_05072</name>
</gene>
<sequence length="113" mass="13199">NDKARFLLGKTFSDEAKYDSAIIHFKNLPDSVDEYLFYKGRTDYFMGLWGKAEEVLLWHREIFPNSIYGDKATFILASINFKRKEYNLAIDFWNELVVIYPNSIYAAAANLNL</sequence>
<accession>X1L480</accession>
<comment type="caution">
    <text evidence="1">The sequence shown here is derived from an EMBL/GenBank/DDBJ whole genome shotgun (WGS) entry which is preliminary data.</text>
</comment>
<dbReference type="SUPFAM" id="SSF48452">
    <property type="entry name" value="TPR-like"/>
    <property type="match status" value="1"/>
</dbReference>
<name>X1L480_9ZZZZ</name>
<evidence type="ECO:0000313" key="1">
    <source>
        <dbReference type="EMBL" id="GAI00696.1"/>
    </source>
</evidence>
<dbReference type="Gene3D" id="1.25.40.10">
    <property type="entry name" value="Tetratricopeptide repeat domain"/>
    <property type="match status" value="1"/>
</dbReference>
<dbReference type="EMBL" id="BARV01001842">
    <property type="protein sequence ID" value="GAI00696.1"/>
    <property type="molecule type" value="Genomic_DNA"/>
</dbReference>
<dbReference type="InterPro" id="IPR011990">
    <property type="entry name" value="TPR-like_helical_dom_sf"/>
</dbReference>
<reference evidence="1" key="1">
    <citation type="journal article" date="2014" name="Front. Microbiol.">
        <title>High frequency of phylogenetically diverse reductive dehalogenase-homologous genes in deep subseafloor sedimentary metagenomes.</title>
        <authorList>
            <person name="Kawai M."/>
            <person name="Futagami T."/>
            <person name="Toyoda A."/>
            <person name="Takaki Y."/>
            <person name="Nishi S."/>
            <person name="Hori S."/>
            <person name="Arai W."/>
            <person name="Tsubouchi T."/>
            <person name="Morono Y."/>
            <person name="Uchiyama I."/>
            <person name="Ito T."/>
            <person name="Fujiyama A."/>
            <person name="Inagaki F."/>
            <person name="Takami H."/>
        </authorList>
    </citation>
    <scope>NUCLEOTIDE SEQUENCE</scope>
    <source>
        <strain evidence="1">Expedition CK06-06</strain>
    </source>
</reference>
<evidence type="ECO:0008006" key="2">
    <source>
        <dbReference type="Google" id="ProtNLM"/>
    </source>
</evidence>